<name>R0JDQ1_ANAPL</name>
<evidence type="ECO:0000256" key="2">
    <source>
        <dbReference type="ARBA" id="ARBA00022741"/>
    </source>
</evidence>
<evidence type="ECO:0000256" key="5">
    <source>
        <dbReference type="ARBA" id="ARBA00037982"/>
    </source>
</evidence>
<dbReference type="SMART" id="SM00220">
    <property type="entry name" value="S_TKc"/>
    <property type="match status" value="1"/>
</dbReference>
<dbReference type="PANTHER" id="PTHR11042">
    <property type="entry name" value="EUKARYOTIC TRANSLATION INITIATION FACTOR 2-ALPHA KINASE EIF2-ALPHA KINASE -RELATED"/>
    <property type="match status" value="1"/>
</dbReference>
<dbReference type="InterPro" id="IPR050339">
    <property type="entry name" value="CC_SR_Kinase"/>
</dbReference>
<evidence type="ECO:0000256" key="6">
    <source>
        <dbReference type="SAM" id="MobiDB-lite"/>
    </source>
</evidence>
<feature type="region of interest" description="Disordered" evidence="6">
    <location>
        <begin position="1"/>
        <end position="36"/>
    </location>
</feature>
<keyword evidence="3 8" id="KW-0418">Kinase</keyword>
<proteinExistence type="inferred from homology"/>
<comment type="similarity">
    <text evidence="5">Belongs to the protein kinase superfamily. Ser/Thr protein kinase family. GCN2 subfamily.</text>
</comment>
<evidence type="ECO:0000313" key="9">
    <source>
        <dbReference type="Proteomes" id="UP000296049"/>
    </source>
</evidence>
<feature type="compositionally biased region" description="Polar residues" evidence="6">
    <location>
        <begin position="556"/>
        <end position="565"/>
    </location>
</feature>
<dbReference type="Proteomes" id="UP000296049">
    <property type="component" value="Unassembled WGS sequence"/>
</dbReference>
<keyword evidence="1" id="KW-0808">Transferase</keyword>
<evidence type="ECO:0000256" key="1">
    <source>
        <dbReference type="ARBA" id="ARBA00022679"/>
    </source>
</evidence>
<dbReference type="InterPro" id="IPR000719">
    <property type="entry name" value="Prot_kinase_dom"/>
</dbReference>
<dbReference type="GO" id="GO:0005524">
    <property type="term" value="F:ATP binding"/>
    <property type="evidence" value="ECO:0007669"/>
    <property type="project" value="UniProtKB-KW"/>
</dbReference>
<dbReference type="GO" id="GO:0005634">
    <property type="term" value="C:nucleus"/>
    <property type="evidence" value="ECO:0007669"/>
    <property type="project" value="TreeGrafter"/>
</dbReference>
<feature type="region of interest" description="Disordered" evidence="6">
    <location>
        <begin position="684"/>
        <end position="721"/>
    </location>
</feature>
<dbReference type="Gene3D" id="1.10.510.10">
    <property type="entry name" value="Transferase(Phosphotransferase) domain 1"/>
    <property type="match status" value="2"/>
</dbReference>
<evidence type="ECO:0000259" key="7">
    <source>
        <dbReference type="PROSITE" id="PS50011"/>
    </source>
</evidence>
<accession>R0JDQ1</accession>
<evidence type="ECO:0000256" key="4">
    <source>
        <dbReference type="ARBA" id="ARBA00022840"/>
    </source>
</evidence>
<gene>
    <name evidence="8" type="ORF">Anapl_10324</name>
</gene>
<dbReference type="InterPro" id="IPR011009">
    <property type="entry name" value="Kinase-like_dom_sf"/>
</dbReference>
<protein>
    <submittedName>
        <fullName evidence="8">Serine/threonine-protein kinase 35</fullName>
    </submittedName>
</protein>
<dbReference type="GO" id="GO:0110031">
    <property type="term" value="P:negative regulation of G2/MI transition of meiotic cell cycle"/>
    <property type="evidence" value="ECO:0007669"/>
    <property type="project" value="TreeGrafter"/>
</dbReference>
<organism evidence="8 9">
    <name type="scientific">Anas platyrhynchos</name>
    <name type="common">Mallard</name>
    <name type="synonym">Anas boschas</name>
    <dbReference type="NCBI Taxonomy" id="8839"/>
    <lineage>
        <taxon>Eukaryota</taxon>
        <taxon>Metazoa</taxon>
        <taxon>Chordata</taxon>
        <taxon>Craniata</taxon>
        <taxon>Vertebrata</taxon>
        <taxon>Euteleostomi</taxon>
        <taxon>Archelosauria</taxon>
        <taxon>Archosauria</taxon>
        <taxon>Dinosauria</taxon>
        <taxon>Saurischia</taxon>
        <taxon>Theropoda</taxon>
        <taxon>Coelurosauria</taxon>
        <taxon>Aves</taxon>
        <taxon>Neognathae</taxon>
        <taxon>Galloanserae</taxon>
        <taxon>Anseriformes</taxon>
        <taxon>Anatidae</taxon>
        <taxon>Anatinae</taxon>
        <taxon>Anas</taxon>
    </lineage>
</organism>
<keyword evidence="9" id="KW-1185">Reference proteome</keyword>
<dbReference type="PROSITE" id="PS00108">
    <property type="entry name" value="PROTEIN_KINASE_ST"/>
    <property type="match status" value="1"/>
</dbReference>
<dbReference type="SUPFAM" id="SSF56112">
    <property type="entry name" value="Protein kinase-like (PK-like)"/>
    <property type="match status" value="1"/>
</dbReference>
<dbReference type="InterPro" id="IPR008271">
    <property type="entry name" value="Ser/Thr_kinase_AS"/>
</dbReference>
<dbReference type="GO" id="GO:0005737">
    <property type="term" value="C:cytoplasm"/>
    <property type="evidence" value="ECO:0007669"/>
    <property type="project" value="TreeGrafter"/>
</dbReference>
<feature type="compositionally biased region" description="Basic and acidic residues" evidence="6">
    <location>
        <begin position="566"/>
        <end position="584"/>
    </location>
</feature>
<feature type="region of interest" description="Disordered" evidence="6">
    <location>
        <begin position="540"/>
        <end position="592"/>
    </location>
</feature>
<dbReference type="GO" id="GO:0004672">
    <property type="term" value="F:protein kinase activity"/>
    <property type="evidence" value="ECO:0007669"/>
    <property type="project" value="InterPro"/>
</dbReference>
<dbReference type="Pfam" id="PF00069">
    <property type="entry name" value="Pkinase"/>
    <property type="match status" value="2"/>
</dbReference>
<sequence length="772" mass="83148">MTFGPESWQNPATPRRSGVWPRAHSQRHPEGISPAVLSPVPGCELSTWAGGCSTSMETSPREHPFFRATDPHRARGCPGITRGVQAPGSAPPAPLSSAASLHGGTQDAAAAVIMLLPAMLGESASCSAPPKAKHGYCRVSGVLQRVGGQVLTQSLRSNTKPLVGASGTSSHENSTKNELRALLLGFSMPWVTKASPPHPPLEVPLHHVPTPLMLPRAPALSLDPAEGREVQPAPGVVPCFISIAVAMATDCERILGYAEEPCYLWFVMEFCEGGDLNQYVLSRRPDPATNRSFMLQLTSAIAFLHKNHIVHRDLKPDNILITEKSGTPVLKVADFGLSKVWEGHYTAKADIFALGIIIWAMIERITFIDAETKKELLGTYIKQGTEIVPVGEALLENPKMELHIPQKRRTSMSEGIKQLLKDMLAANPQDRPDAFELETRMDQVLPEGSVLQYPSKTQGQQVLQSPHNPLAMSLSALPSCTMSVRPPLQVLGSLLLFLKPLSSHQDLVATSCPPCPARQCHPHQVLGCRSHPAGAGRAFELLKTPPNGVSEGIKSSPASPRNNVRQRGELSRLRARSCSDKELPEAAPGNADGGAALLAARAVPREKSSSKFLAPALTSRALSSEGDARAELLREHAGAVRGLLVFPLLVSPSWCLPPLQQLPGSPAPSSSRTQLLCSTARSWPHQEVPEPQQQRAHRGHGGCLPQDPCSPAPRHQWAKSPSVTAISQTALHDPRQLQCWDVLGAILPSCSPQNCRQHSHKLPAFAHHHCAP</sequence>
<feature type="domain" description="Protein kinase" evidence="7">
    <location>
        <begin position="114"/>
        <end position="445"/>
    </location>
</feature>
<keyword evidence="4" id="KW-0067">ATP-binding</keyword>
<dbReference type="EMBL" id="KB744325">
    <property type="protein sequence ID" value="EOA95350.1"/>
    <property type="molecule type" value="Genomic_DNA"/>
</dbReference>
<evidence type="ECO:0000256" key="3">
    <source>
        <dbReference type="ARBA" id="ARBA00022777"/>
    </source>
</evidence>
<dbReference type="AlphaFoldDB" id="R0JDQ1"/>
<evidence type="ECO:0000313" key="8">
    <source>
        <dbReference type="EMBL" id="EOA95350.1"/>
    </source>
</evidence>
<keyword evidence="2" id="KW-0547">Nucleotide-binding</keyword>
<reference evidence="9" key="1">
    <citation type="journal article" date="2013" name="Nat. Genet.">
        <title>The duck genome and transcriptome provide insight into an avian influenza virus reservoir species.</title>
        <authorList>
            <person name="Huang Y."/>
            <person name="Li Y."/>
            <person name="Burt D.W."/>
            <person name="Chen H."/>
            <person name="Zhang Y."/>
            <person name="Qian W."/>
            <person name="Kim H."/>
            <person name="Gan S."/>
            <person name="Zhao Y."/>
            <person name="Li J."/>
            <person name="Yi K."/>
            <person name="Feng H."/>
            <person name="Zhu P."/>
            <person name="Li B."/>
            <person name="Liu Q."/>
            <person name="Fairley S."/>
            <person name="Magor K.E."/>
            <person name="Du Z."/>
            <person name="Hu X."/>
            <person name="Goodman L."/>
            <person name="Tafer H."/>
            <person name="Vignal A."/>
            <person name="Lee T."/>
            <person name="Kim K.W."/>
            <person name="Sheng Z."/>
            <person name="An Y."/>
            <person name="Searle S."/>
            <person name="Herrero J."/>
            <person name="Groenen M.A."/>
            <person name="Crooijmans R.P."/>
            <person name="Faraut T."/>
            <person name="Cai Q."/>
            <person name="Webster R.G."/>
            <person name="Aldridge J.R."/>
            <person name="Warren W.C."/>
            <person name="Bartschat S."/>
            <person name="Kehr S."/>
            <person name="Marz M."/>
            <person name="Stadler P.F."/>
            <person name="Smith J."/>
            <person name="Kraus R.H."/>
            <person name="Zhao Y."/>
            <person name="Ren L."/>
            <person name="Fei J."/>
            <person name="Morisson M."/>
            <person name="Kaiser P."/>
            <person name="Griffin D.K."/>
            <person name="Rao M."/>
            <person name="Pitel F."/>
            <person name="Wang J."/>
            <person name="Li N."/>
        </authorList>
    </citation>
    <scope>NUCLEOTIDE SEQUENCE [LARGE SCALE GENOMIC DNA]</scope>
</reference>
<dbReference type="PANTHER" id="PTHR11042:SF59">
    <property type="entry name" value="SERINE_THREONINE-PROTEIN KINASE 35"/>
    <property type="match status" value="1"/>
</dbReference>
<dbReference type="PROSITE" id="PS50011">
    <property type="entry name" value="PROTEIN_KINASE_DOM"/>
    <property type="match status" value="1"/>
</dbReference>